<dbReference type="InterPro" id="IPR036812">
    <property type="entry name" value="NAD(P)_OxRdtase_dom_sf"/>
</dbReference>
<dbReference type="InterPro" id="IPR023210">
    <property type="entry name" value="NADP_OxRdtase_dom"/>
</dbReference>
<dbReference type="PROSITE" id="PS00798">
    <property type="entry name" value="ALDOKETO_REDUCTASE_1"/>
    <property type="match status" value="1"/>
</dbReference>
<dbReference type="FunFam" id="3.20.20.100:FF:000002">
    <property type="entry name" value="2,5-diketo-D-gluconic acid reductase A"/>
    <property type="match status" value="1"/>
</dbReference>
<feature type="domain" description="NADP-dependent oxidoreductase" evidence="7">
    <location>
        <begin position="6"/>
        <end position="260"/>
    </location>
</feature>
<dbReference type="PRINTS" id="PR00069">
    <property type="entry name" value="ALDKETRDTASE"/>
</dbReference>
<evidence type="ECO:0000256" key="5">
    <source>
        <dbReference type="PIRSR" id="PIRSR000097-2"/>
    </source>
</evidence>
<dbReference type="PROSITE" id="PS00062">
    <property type="entry name" value="ALDOKETO_REDUCTASE_2"/>
    <property type="match status" value="1"/>
</dbReference>
<accession>A0A6A7BTM4</accession>
<evidence type="ECO:0000256" key="2">
    <source>
        <dbReference type="ARBA" id="ARBA00022857"/>
    </source>
</evidence>
<dbReference type="PIRSF" id="PIRSF000097">
    <property type="entry name" value="AKR"/>
    <property type="match status" value="1"/>
</dbReference>
<dbReference type="OrthoDB" id="416253at2759"/>
<protein>
    <submittedName>
        <fullName evidence="8">Ketoreductase</fullName>
    </submittedName>
</protein>
<evidence type="ECO:0000256" key="4">
    <source>
        <dbReference type="PIRSR" id="PIRSR000097-1"/>
    </source>
</evidence>
<dbReference type="Proteomes" id="UP000799421">
    <property type="component" value="Unassembled WGS sequence"/>
</dbReference>
<dbReference type="InterPro" id="IPR044494">
    <property type="entry name" value="AKR3C2/3"/>
</dbReference>
<keyword evidence="2" id="KW-0521">NADP</keyword>
<dbReference type="EMBL" id="MU006009">
    <property type="protein sequence ID" value="KAF2858493.1"/>
    <property type="molecule type" value="Genomic_DNA"/>
</dbReference>
<dbReference type="CDD" id="cd19120">
    <property type="entry name" value="AKR_AKR3C2-3"/>
    <property type="match status" value="1"/>
</dbReference>
<reference evidence="8" key="1">
    <citation type="journal article" date="2020" name="Stud. Mycol.">
        <title>101 Dothideomycetes genomes: a test case for predicting lifestyles and emergence of pathogens.</title>
        <authorList>
            <person name="Haridas S."/>
            <person name="Albert R."/>
            <person name="Binder M."/>
            <person name="Bloem J."/>
            <person name="Labutti K."/>
            <person name="Salamov A."/>
            <person name="Andreopoulos B."/>
            <person name="Baker S."/>
            <person name="Barry K."/>
            <person name="Bills G."/>
            <person name="Bluhm B."/>
            <person name="Cannon C."/>
            <person name="Castanera R."/>
            <person name="Culley D."/>
            <person name="Daum C."/>
            <person name="Ezra D."/>
            <person name="Gonzalez J."/>
            <person name="Henrissat B."/>
            <person name="Kuo A."/>
            <person name="Liang C."/>
            <person name="Lipzen A."/>
            <person name="Lutzoni F."/>
            <person name="Magnuson J."/>
            <person name="Mondo S."/>
            <person name="Nolan M."/>
            <person name="Ohm R."/>
            <person name="Pangilinan J."/>
            <person name="Park H.-J."/>
            <person name="Ramirez L."/>
            <person name="Alfaro M."/>
            <person name="Sun H."/>
            <person name="Tritt A."/>
            <person name="Yoshinaga Y."/>
            <person name="Zwiers L.-H."/>
            <person name="Turgeon B."/>
            <person name="Goodwin S."/>
            <person name="Spatafora J."/>
            <person name="Crous P."/>
            <person name="Grigoriev I."/>
        </authorList>
    </citation>
    <scope>NUCLEOTIDE SEQUENCE</scope>
    <source>
        <strain evidence="8">CBS 480.64</strain>
    </source>
</reference>
<dbReference type="Gene3D" id="3.20.20.100">
    <property type="entry name" value="NADP-dependent oxidoreductase domain"/>
    <property type="match status" value="1"/>
</dbReference>
<dbReference type="GO" id="GO:0016652">
    <property type="term" value="F:oxidoreductase activity, acting on NAD(P)H as acceptor"/>
    <property type="evidence" value="ECO:0007669"/>
    <property type="project" value="InterPro"/>
</dbReference>
<organism evidence="8 9">
    <name type="scientific">Piedraia hortae CBS 480.64</name>
    <dbReference type="NCBI Taxonomy" id="1314780"/>
    <lineage>
        <taxon>Eukaryota</taxon>
        <taxon>Fungi</taxon>
        <taxon>Dikarya</taxon>
        <taxon>Ascomycota</taxon>
        <taxon>Pezizomycotina</taxon>
        <taxon>Dothideomycetes</taxon>
        <taxon>Dothideomycetidae</taxon>
        <taxon>Capnodiales</taxon>
        <taxon>Piedraiaceae</taxon>
        <taxon>Piedraia</taxon>
    </lineage>
</organism>
<dbReference type="InterPro" id="IPR018170">
    <property type="entry name" value="Aldo/ket_reductase_CS"/>
</dbReference>
<keyword evidence="3" id="KW-0560">Oxidoreductase</keyword>
<evidence type="ECO:0000256" key="1">
    <source>
        <dbReference type="ARBA" id="ARBA00007905"/>
    </source>
</evidence>
<dbReference type="PANTHER" id="PTHR43827:SF3">
    <property type="entry name" value="NADP-DEPENDENT OXIDOREDUCTASE DOMAIN-CONTAINING PROTEIN"/>
    <property type="match status" value="1"/>
</dbReference>
<evidence type="ECO:0000256" key="6">
    <source>
        <dbReference type="PIRSR" id="PIRSR000097-3"/>
    </source>
</evidence>
<comment type="similarity">
    <text evidence="1">Belongs to the aldo/keto reductase family.</text>
</comment>
<dbReference type="AlphaFoldDB" id="A0A6A7BTM4"/>
<proteinExistence type="inferred from homology"/>
<evidence type="ECO:0000259" key="7">
    <source>
        <dbReference type="Pfam" id="PF00248"/>
    </source>
</evidence>
<dbReference type="InterPro" id="IPR020471">
    <property type="entry name" value="AKR"/>
</dbReference>
<name>A0A6A7BTM4_9PEZI</name>
<dbReference type="Pfam" id="PF00248">
    <property type="entry name" value="Aldo_ket_red"/>
    <property type="match status" value="1"/>
</dbReference>
<evidence type="ECO:0000313" key="9">
    <source>
        <dbReference type="Proteomes" id="UP000799421"/>
    </source>
</evidence>
<feature type="site" description="Lowers pKa of active site Tyr" evidence="6">
    <location>
        <position position="69"/>
    </location>
</feature>
<dbReference type="SUPFAM" id="SSF51430">
    <property type="entry name" value="NAD(P)-linked oxidoreductase"/>
    <property type="match status" value="1"/>
</dbReference>
<evidence type="ECO:0000313" key="8">
    <source>
        <dbReference type="EMBL" id="KAF2858493.1"/>
    </source>
</evidence>
<dbReference type="GO" id="GO:0016616">
    <property type="term" value="F:oxidoreductase activity, acting on the CH-OH group of donors, NAD or NADP as acceptor"/>
    <property type="evidence" value="ECO:0007669"/>
    <property type="project" value="UniProtKB-ARBA"/>
</dbReference>
<dbReference type="PANTHER" id="PTHR43827">
    <property type="entry name" value="2,5-DIKETO-D-GLUCONIC ACID REDUCTASE"/>
    <property type="match status" value="1"/>
</dbReference>
<keyword evidence="9" id="KW-1185">Reference proteome</keyword>
<sequence>MLGYGVGTAWYKRDNVDKYDNACEKAVESALKLGYRHLDAAESYKTEPEVGAAIKSSKLPRDKLFITTKVSTSIDDIPSALQASLSKLGLDYVDLFLIHSPFFAKDSPQPAALHQSKWAEMEKLKHRGLAKSIGVSNYLPEHLDYILETCSVCPAVNQIEFHPYLQHGNLLAYHRSKGIVTEAYSPLTPVTKASGGPVDDIVSALSKKYAVSPGEICLRWCIDQDVVPITTSAKEERLSDFLRAMAFKLTPREIQDINEAGRKKHYRGYWTEYYDGGDKR</sequence>
<evidence type="ECO:0000256" key="3">
    <source>
        <dbReference type="ARBA" id="ARBA00023002"/>
    </source>
</evidence>
<feature type="active site" description="Proton donor" evidence="4">
    <location>
        <position position="44"/>
    </location>
</feature>
<feature type="binding site" evidence="5">
    <location>
        <position position="99"/>
    </location>
    <ligand>
        <name>substrate</name>
    </ligand>
</feature>
<gene>
    <name evidence="8" type="ORF">K470DRAFT_259788</name>
</gene>